<keyword evidence="2" id="KW-1185">Reference proteome</keyword>
<evidence type="ECO:0000313" key="1">
    <source>
        <dbReference type="EMBL" id="EYR63450.1"/>
    </source>
</evidence>
<gene>
    <name evidence="1" type="ORF">N866_20520</name>
</gene>
<dbReference type="EMBL" id="AXCW01000093">
    <property type="protein sequence ID" value="EYR63450.1"/>
    <property type="molecule type" value="Genomic_DNA"/>
</dbReference>
<name>A0A021VTT9_9CELL</name>
<dbReference type="RefSeq" id="WP_034225923.1">
    <property type="nucleotide sequence ID" value="NZ_AXCW01000093.1"/>
</dbReference>
<dbReference type="Proteomes" id="UP000019753">
    <property type="component" value="Unassembled WGS sequence"/>
</dbReference>
<evidence type="ECO:0000313" key="2">
    <source>
        <dbReference type="Proteomes" id="UP000019753"/>
    </source>
</evidence>
<protein>
    <submittedName>
        <fullName evidence="1">Uncharacterized protein</fullName>
    </submittedName>
</protein>
<sequence length="79" mass="8612">MAAAPHYSGWLVTHADPQGPAMLAPPRRAVVTTETYGGHRITVQAFAIARAPGYVCVQQHLPGRSPWNAWVPEDRVRPA</sequence>
<reference evidence="1 2" key="1">
    <citation type="submission" date="2014-01" db="EMBL/GenBank/DDBJ databases">
        <title>Actinotalea ferrariae CF5-4.</title>
        <authorList>
            <person name="Chen F."/>
            <person name="Li Y."/>
            <person name="Wang G."/>
        </authorList>
    </citation>
    <scope>NUCLEOTIDE SEQUENCE [LARGE SCALE GENOMIC DNA]</scope>
    <source>
        <strain evidence="1 2">CF5-4</strain>
    </source>
</reference>
<accession>A0A021VTT9</accession>
<comment type="caution">
    <text evidence="1">The sequence shown here is derived from an EMBL/GenBank/DDBJ whole genome shotgun (WGS) entry which is preliminary data.</text>
</comment>
<dbReference type="OrthoDB" id="4829395at2"/>
<organism evidence="1 2">
    <name type="scientific">Actinotalea ferrariae CF5-4</name>
    <dbReference type="NCBI Taxonomy" id="948458"/>
    <lineage>
        <taxon>Bacteria</taxon>
        <taxon>Bacillati</taxon>
        <taxon>Actinomycetota</taxon>
        <taxon>Actinomycetes</taxon>
        <taxon>Micrococcales</taxon>
        <taxon>Cellulomonadaceae</taxon>
        <taxon>Actinotalea</taxon>
    </lineage>
</organism>
<proteinExistence type="predicted"/>
<dbReference type="AlphaFoldDB" id="A0A021VTT9"/>